<protein>
    <submittedName>
        <fullName evidence="1">Uncharacterized protein</fullName>
    </submittedName>
</protein>
<organism evidence="1 2">
    <name type="scientific">Caerostris extrusa</name>
    <name type="common">Bark spider</name>
    <name type="synonym">Caerostris bankana</name>
    <dbReference type="NCBI Taxonomy" id="172846"/>
    <lineage>
        <taxon>Eukaryota</taxon>
        <taxon>Metazoa</taxon>
        <taxon>Ecdysozoa</taxon>
        <taxon>Arthropoda</taxon>
        <taxon>Chelicerata</taxon>
        <taxon>Arachnida</taxon>
        <taxon>Araneae</taxon>
        <taxon>Araneomorphae</taxon>
        <taxon>Entelegynae</taxon>
        <taxon>Araneoidea</taxon>
        <taxon>Araneidae</taxon>
        <taxon>Caerostris</taxon>
    </lineage>
</organism>
<keyword evidence="2" id="KW-1185">Reference proteome</keyword>
<dbReference type="EMBL" id="BPLR01012117">
    <property type="protein sequence ID" value="GIY51486.1"/>
    <property type="molecule type" value="Genomic_DNA"/>
</dbReference>
<sequence>MSGKCKKVLYGKRSPTMVAQKNCVYELITVICGGSEKFNHVENSVRAPFKPVVREGVVMEMSFHSR</sequence>
<evidence type="ECO:0000313" key="2">
    <source>
        <dbReference type="Proteomes" id="UP001054945"/>
    </source>
</evidence>
<evidence type="ECO:0000313" key="1">
    <source>
        <dbReference type="EMBL" id="GIY51486.1"/>
    </source>
</evidence>
<proteinExistence type="predicted"/>
<dbReference type="Proteomes" id="UP001054945">
    <property type="component" value="Unassembled WGS sequence"/>
</dbReference>
<comment type="caution">
    <text evidence="1">The sequence shown here is derived from an EMBL/GenBank/DDBJ whole genome shotgun (WGS) entry which is preliminary data.</text>
</comment>
<reference evidence="1 2" key="1">
    <citation type="submission" date="2021-06" db="EMBL/GenBank/DDBJ databases">
        <title>Caerostris extrusa draft genome.</title>
        <authorList>
            <person name="Kono N."/>
            <person name="Arakawa K."/>
        </authorList>
    </citation>
    <scope>NUCLEOTIDE SEQUENCE [LARGE SCALE GENOMIC DNA]</scope>
</reference>
<accession>A0AAV4U130</accession>
<gene>
    <name evidence="1" type="ORF">CEXT_580481</name>
</gene>
<dbReference type="AlphaFoldDB" id="A0AAV4U130"/>
<name>A0AAV4U130_CAEEX</name>